<organism evidence="2">
    <name type="scientific">Alexandrium monilatum</name>
    <dbReference type="NCBI Taxonomy" id="311494"/>
    <lineage>
        <taxon>Eukaryota</taxon>
        <taxon>Sar</taxon>
        <taxon>Alveolata</taxon>
        <taxon>Dinophyceae</taxon>
        <taxon>Gonyaulacales</taxon>
        <taxon>Pyrocystaceae</taxon>
        <taxon>Alexandrium</taxon>
    </lineage>
</organism>
<sequence length="416" mass="45082">MPDHVQSCTYEWPQGQQESAPAAVVGRRSSFNELLAKVVEQHNDVLGADKFLKTAQFAAALAAVGLEAAARRAAAITSAGPTPLRAQRLLDVVTAIVSRATARYLPADFSLGLRQLVGQLSTARLANHFCGGCFGMPAELENCLTGSWEGHWCDPHVRWGVRLESWLNVLVYYPLEHAFWLGWAAPGLVPERWRRPSSAALPMDGGVVDSLGRWSCKAWILWLLAELYITCRRFRELRQVETALRERGEGQAGRPRRSDHGAEPTSMADACRRSRTALRVYLLRLLLYLPQAASWAARPSGSDCLARCRLGEATMHSLGLAEALVGYWAQWRRLSISRPVMPLDGLRSTFGTPAEAGATEVGSEEGNAEVACAELSTSTAGSWEEEDRIGCEADGSTSGSAGTDAWSASPASATSS</sequence>
<feature type="region of interest" description="Disordered" evidence="1">
    <location>
        <begin position="376"/>
        <end position="416"/>
    </location>
</feature>
<feature type="region of interest" description="Disordered" evidence="1">
    <location>
        <begin position="248"/>
        <end position="269"/>
    </location>
</feature>
<feature type="compositionally biased region" description="Low complexity" evidence="1">
    <location>
        <begin position="405"/>
        <end position="416"/>
    </location>
</feature>
<name>A0A7S4UBT8_9DINO</name>
<reference evidence="2" key="1">
    <citation type="submission" date="2021-01" db="EMBL/GenBank/DDBJ databases">
        <authorList>
            <person name="Corre E."/>
            <person name="Pelletier E."/>
            <person name="Niang G."/>
            <person name="Scheremetjew M."/>
            <person name="Finn R."/>
            <person name="Kale V."/>
            <person name="Holt S."/>
            <person name="Cochrane G."/>
            <person name="Meng A."/>
            <person name="Brown T."/>
            <person name="Cohen L."/>
        </authorList>
    </citation>
    <scope>NUCLEOTIDE SEQUENCE</scope>
    <source>
        <strain evidence="2">CCMP3105</strain>
    </source>
</reference>
<proteinExistence type="predicted"/>
<gene>
    <name evidence="2" type="ORF">AMON00008_LOCUS8003</name>
</gene>
<dbReference type="AlphaFoldDB" id="A0A7S4UBT8"/>
<accession>A0A7S4UBT8</accession>
<evidence type="ECO:0000256" key="1">
    <source>
        <dbReference type="SAM" id="MobiDB-lite"/>
    </source>
</evidence>
<evidence type="ECO:0000313" key="2">
    <source>
        <dbReference type="EMBL" id="CAE4568384.1"/>
    </source>
</evidence>
<protein>
    <submittedName>
        <fullName evidence="2">Uncharacterized protein</fullName>
    </submittedName>
</protein>
<dbReference type="EMBL" id="HBNR01012396">
    <property type="protein sequence ID" value="CAE4568384.1"/>
    <property type="molecule type" value="Transcribed_RNA"/>
</dbReference>